<feature type="non-terminal residue" evidence="3">
    <location>
        <position position="1"/>
    </location>
</feature>
<evidence type="ECO:0000313" key="3">
    <source>
        <dbReference type="EMBL" id="GMT06285.1"/>
    </source>
</evidence>
<dbReference type="AlphaFoldDB" id="A0AAV5UK44"/>
<reference evidence="3" key="1">
    <citation type="submission" date="2023-10" db="EMBL/GenBank/DDBJ databases">
        <title>Genome assembly of Pristionchus species.</title>
        <authorList>
            <person name="Yoshida K."/>
            <person name="Sommer R.J."/>
        </authorList>
    </citation>
    <scope>NUCLEOTIDE SEQUENCE</scope>
    <source>
        <strain evidence="3">RS0144</strain>
    </source>
</reference>
<name>A0AAV5UK44_9BILA</name>
<sequence length="185" mass="20888">ISFKQNGRERGRAVSRVRQIYSEIYQTGGGGQDIKDIPFRVKYDLDMGRVKRSYAALSGISVSLLTFLFDGRRVTDDITPRSMDMEDNDEIDVFHVYDPREEWRRKNDASWAELLGLHQKAMNHIYSFLTDKSLVRMRQACKAARDSIDCFIVHVLMTTQNTVIDTISVNGANGGMPAASSSLCA</sequence>
<dbReference type="PANTHER" id="PTHR10562">
    <property type="entry name" value="SMALL UBIQUITIN-RELATED MODIFIER"/>
    <property type="match status" value="1"/>
</dbReference>
<dbReference type="InterPro" id="IPR029071">
    <property type="entry name" value="Ubiquitin-like_domsf"/>
</dbReference>
<evidence type="ECO:0000313" key="4">
    <source>
        <dbReference type="Proteomes" id="UP001432027"/>
    </source>
</evidence>
<evidence type="ECO:0000256" key="1">
    <source>
        <dbReference type="ARBA" id="ARBA00009185"/>
    </source>
</evidence>
<proteinExistence type="inferred from homology"/>
<dbReference type="Gene3D" id="3.10.20.90">
    <property type="entry name" value="Phosphatidylinositol 3-kinase Catalytic Subunit, Chain A, domain 1"/>
    <property type="match status" value="1"/>
</dbReference>
<dbReference type="Proteomes" id="UP001432027">
    <property type="component" value="Unassembled WGS sequence"/>
</dbReference>
<gene>
    <name evidence="3" type="ORF">PENTCL1PPCAC_28459</name>
</gene>
<accession>A0AAV5UK44</accession>
<dbReference type="Pfam" id="PF11976">
    <property type="entry name" value="Rad60-SLD"/>
    <property type="match status" value="1"/>
</dbReference>
<comment type="caution">
    <text evidence="3">The sequence shown here is derived from an EMBL/GenBank/DDBJ whole genome shotgun (WGS) entry which is preliminary data.</text>
</comment>
<organism evidence="3 4">
    <name type="scientific">Pristionchus entomophagus</name>
    <dbReference type="NCBI Taxonomy" id="358040"/>
    <lineage>
        <taxon>Eukaryota</taxon>
        <taxon>Metazoa</taxon>
        <taxon>Ecdysozoa</taxon>
        <taxon>Nematoda</taxon>
        <taxon>Chromadorea</taxon>
        <taxon>Rhabditida</taxon>
        <taxon>Rhabditina</taxon>
        <taxon>Diplogasteromorpha</taxon>
        <taxon>Diplogasteroidea</taxon>
        <taxon>Neodiplogasteridae</taxon>
        <taxon>Pristionchus</taxon>
    </lineage>
</organism>
<dbReference type="SUPFAM" id="SSF54236">
    <property type="entry name" value="Ubiquitin-like"/>
    <property type="match status" value="1"/>
</dbReference>
<comment type="similarity">
    <text evidence="1">Belongs to the ubiquitin family. SUMO subfamily.</text>
</comment>
<dbReference type="EMBL" id="BTSX01000006">
    <property type="protein sequence ID" value="GMT06285.1"/>
    <property type="molecule type" value="Genomic_DNA"/>
</dbReference>
<protein>
    <recommendedName>
        <fullName evidence="2">Ubiquitin-like domain-containing protein</fullName>
    </recommendedName>
</protein>
<evidence type="ECO:0000259" key="2">
    <source>
        <dbReference type="PROSITE" id="PS50053"/>
    </source>
</evidence>
<dbReference type="InterPro" id="IPR022617">
    <property type="entry name" value="Rad60/SUMO-like_dom"/>
</dbReference>
<keyword evidence="4" id="KW-1185">Reference proteome</keyword>
<dbReference type="InterPro" id="IPR000626">
    <property type="entry name" value="Ubiquitin-like_dom"/>
</dbReference>
<dbReference type="PROSITE" id="PS50053">
    <property type="entry name" value="UBIQUITIN_2"/>
    <property type="match status" value="1"/>
</dbReference>
<feature type="domain" description="Ubiquitin-like" evidence="2">
    <location>
        <begin position="20"/>
        <end position="93"/>
    </location>
</feature>